<comment type="caution">
    <text evidence="1">The sequence shown here is derived from an EMBL/GenBank/DDBJ whole genome shotgun (WGS) entry which is preliminary data.</text>
</comment>
<dbReference type="Proteomes" id="UP001470230">
    <property type="component" value="Unassembled WGS sequence"/>
</dbReference>
<reference evidence="1 2" key="1">
    <citation type="submission" date="2024-04" db="EMBL/GenBank/DDBJ databases">
        <title>Tritrichomonas musculus Genome.</title>
        <authorList>
            <person name="Alves-Ferreira E."/>
            <person name="Grigg M."/>
            <person name="Lorenzi H."/>
            <person name="Galac M."/>
        </authorList>
    </citation>
    <scope>NUCLEOTIDE SEQUENCE [LARGE SCALE GENOMIC DNA]</scope>
    <source>
        <strain evidence="1 2">EAF2021</strain>
    </source>
</reference>
<evidence type="ECO:0000313" key="1">
    <source>
        <dbReference type="EMBL" id="KAK8875614.1"/>
    </source>
</evidence>
<keyword evidence="2" id="KW-1185">Reference proteome</keyword>
<protein>
    <submittedName>
        <fullName evidence="1">Uncharacterized protein</fullName>
    </submittedName>
</protein>
<proteinExistence type="predicted"/>
<name>A0ABR2JCK5_9EUKA</name>
<organism evidence="1 2">
    <name type="scientific">Tritrichomonas musculus</name>
    <dbReference type="NCBI Taxonomy" id="1915356"/>
    <lineage>
        <taxon>Eukaryota</taxon>
        <taxon>Metamonada</taxon>
        <taxon>Parabasalia</taxon>
        <taxon>Tritrichomonadida</taxon>
        <taxon>Tritrichomonadidae</taxon>
        <taxon>Tritrichomonas</taxon>
    </lineage>
</organism>
<sequence>MSRISFCIDSIELEESTLKNININNLIGLRLTQKPQNISDEYIIGNKQSLQSTSQEFYIEDHFNELDKIILMIRTVQSCYSTSENKKECFSEKGNENCDENSIKENIEKKLTKNSNIIGNCTIDMKKMKEGSNNTFSAEIISKSDGKVIGQANLEIYIRNISSRVNKGQRINEPNKETIITKNTIKPRKINHPFVL</sequence>
<evidence type="ECO:0000313" key="2">
    <source>
        <dbReference type="Proteomes" id="UP001470230"/>
    </source>
</evidence>
<gene>
    <name evidence="1" type="ORF">M9Y10_005783</name>
</gene>
<accession>A0ABR2JCK5</accession>
<dbReference type="EMBL" id="JAPFFF010000012">
    <property type="protein sequence ID" value="KAK8875614.1"/>
    <property type="molecule type" value="Genomic_DNA"/>
</dbReference>